<name>A0ABQ2GBU1_9ACTN</name>
<dbReference type="Proteomes" id="UP000648663">
    <property type="component" value="Unassembled WGS sequence"/>
</dbReference>
<evidence type="ECO:0000313" key="2">
    <source>
        <dbReference type="Proteomes" id="UP000648663"/>
    </source>
</evidence>
<gene>
    <name evidence="1" type="ORF">GCM10011589_47370</name>
</gene>
<organism evidence="1 2">
    <name type="scientific">Modestobacter marinus</name>
    <dbReference type="NCBI Taxonomy" id="477641"/>
    <lineage>
        <taxon>Bacteria</taxon>
        <taxon>Bacillati</taxon>
        <taxon>Actinomycetota</taxon>
        <taxon>Actinomycetes</taxon>
        <taxon>Geodermatophilales</taxon>
        <taxon>Geodermatophilaceae</taxon>
        <taxon>Modestobacter</taxon>
    </lineage>
</organism>
<evidence type="ECO:0000313" key="1">
    <source>
        <dbReference type="EMBL" id="GGL85488.1"/>
    </source>
</evidence>
<dbReference type="PROSITE" id="PS51257">
    <property type="entry name" value="PROKAR_LIPOPROTEIN"/>
    <property type="match status" value="1"/>
</dbReference>
<accession>A0ABQ2GBU1</accession>
<protein>
    <submittedName>
        <fullName evidence="1">Uncharacterized protein</fullName>
    </submittedName>
</protein>
<proteinExistence type="predicted"/>
<reference evidence="2" key="1">
    <citation type="journal article" date="2019" name="Int. J. Syst. Evol. Microbiol.">
        <title>The Global Catalogue of Microorganisms (GCM) 10K type strain sequencing project: providing services to taxonomists for standard genome sequencing and annotation.</title>
        <authorList>
            <consortium name="The Broad Institute Genomics Platform"/>
            <consortium name="The Broad Institute Genome Sequencing Center for Infectious Disease"/>
            <person name="Wu L."/>
            <person name="Ma J."/>
        </authorList>
    </citation>
    <scope>NUCLEOTIDE SEQUENCE [LARGE SCALE GENOMIC DNA]</scope>
    <source>
        <strain evidence="2">CGMCC 4.5581</strain>
    </source>
</reference>
<sequence length="90" mass="9453">MSGAYRWDPGTVAPPFTCAGVTTLGLSCPLGSGQRRAGQLTDRVPVSPCPAPVLVEALIQRKDESHGGTEAVMLLAQRPLTSAHRTSEKP</sequence>
<keyword evidence="2" id="KW-1185">Reference proteome</keyword>
<comment type="caution">
    <text evidence="1">The sequence shown here is derived from an EMBL/GenBank/DDBJ whole genome shotgun (WGS) entry which is preliminary data.</text>
</comment>
<dbReference type="EMBL" id="BMMI01000017">
    <property type="protein sequence ID" value="GGL85488.1"/>
    <property type="molecule type" value="Genomic_DNA"/>
</dbReference>